<comment type="caution">
    <text evidence="2">The sequence shown here is derived from an EMBL/GenBank/DDBJ whole genome shotgun (WGS) entry which is preliminary data.</text>
</comment>
<evidence type="ECO:0000313" key="3">
    <source>
        <dbReference type="Proteomes" id="UP001489004"/>
    </source>
</evidence>
<proteinExistence type="predicted"/>
<evidence type="ECO:0000313" key="2">
    <source>
        <dbReference type="EMBL" id="KAK9829383.1"/>
    </source>
</evidence>
<name>A0AAW1R6G4_9CHLO</name>
<dbReference type="AlphaFoldDB" id="A0AAW1R6G4"/>
<gene>
    <name evidence="2" type="ORF">WJX72_005495</name>
</gene>
<dbReference type="EMBL" id="JALJOR010000001">
    <property type="protein sequence ID" value="KAK9829383.1"/>
    <property type="molecule type" value="Genomic_DNA"/>
</dbReference>
<sequence length="77" mass="8432">MPETPGDAVKLGDRRDSTSATGGPKKDIVDEMRDQIRSRNPHAFDAAQMLLDLQDNWGLQGCSFPSFLQDLDAKAQG</sequence>
<keyword evidence="3" id="KW-1185">Reference proteome</keyword>
<evidence type="ECO:0000256" key="1">
    <source>
        <dbReference type="SAM" id="MobiDB-lite"/>
    </source>
</evidence>
<protein>
    <submittedName>
        <fullName evidence="2">Uncharacterized protein</fullName>
    </submittedName>
</protein>
<dbReference type="Proteomes" id="UP001489004">
    <property type="component" value="Unassembled WGS sequence"/>
</dbReference>
<organism evidence="2 3">
    <name type="scientific">[Myrmecia] bisecta</name>
    <dbReference type="NCBI Taxonomy" id="41462"/>
    <lineage>
        <taxon>Eukaryota</taxon>
        <taxon>Viridiplantae</taxon>
        <taxon>Chlorophyta</taxon>
        <taxon>core chlorophytes</taxon>
        <taxon>Trebouxiophyceae</taxon>
        <taxon>Trebouxiales</taxon>
        <taxon>Trebouxiaceae</taxon>
        <taxon>Myrmecia</taxon>
    </lineage>
</organism>
<feature type="region of interest" description="Disordered" evidence="1">
    <location>
        <begin position="1"/>
        <end position="30"/>
    </location>
</feature>
<reference evidence="2 3" key="1">
    <citation type="journal article" date="2024" name="Nat. Commun.">
        <title>Phylogenomics reveals the evolutionary origins of lichenization in chlorophyte algae.</title>
        <authorList>
            <person name="Puginier C."/>
            <person name="Libourel C."/>
            <person name="Otte J."/>
            <person name="Skaloud P."/>
            <person name="Haon M."/>
            <person name="Grisel S."/>
            <person name="Petersen M."/>
            <person name="Berrin J.G."/>
            <person name="Delaux P.M."/>
            <person name="Dal Grande F."/>
            <person name="Keller J."/>
        </authorList>
    </citation>
    <scope>NUCLEOTIDE SEQUENCE [LARGE SCALE GENOMIC DNA]</scope>
    <source>
        <strain evidence="2 3">SAG 2043</strain>
    </source>
</reference>
<accession>A0AAW1R6G4</accession>